<dbReference type="AlphaFoldDB" id="A0A368H923"/>
<comment type="caution">
    <text evidence="1">The sequence shown here is derived from an EMBL/GenBank/DDBJ whole genome shotgun (WGS) entry which is preliminary data.</text>
</comment>
<protein>
    <submittedName>
        <fullName evidence="1">Uncharacterized protein</fullName>
    </submittedName>
</protein>
<dbReference type="Proteomes" id="UP000252519">
    <property type="component" value="Unassembled WGS sequence"/>
</dbReference>
<evidence type="ECO:0000313" key="1">
    <source>
        <dbReference type="EMBL" id="RCN53103.1"/>
    </source>
</evidence>
<keyword evidence="2" id="KW-1185">Reference proteome</keyword>
<sequence length="79" mass="9262">MLSEKQDCFRLPRKTYNHFELLTLQTSLKLFQEWSCDLQQKAIPVFNITCLTECRTDPPTAPNGTTGFFHWYDCSVSIR</sequence>
<organism evidence="1 2">
    <name type="scientific">Ancylostoma caninum</name>
    <name type="common">Dog hookworm</name>
    <dbReference type="NCBI Taxonomy" id="29170"/>
    <lineage>
        <taxon>Eukaryota</taxon>
        <taxon>Metazoa</taxon>
        <taxon>Ecdysozoa</taxon>
        <taxon>Nematoda</taxon>
        <taxon>Chromadorea</taxon>
        <taxon>Rhabditida</taxon>
        <taxon>Rhabditina</taxon>
        <taxon>Rhabditomorpha</taxon>
        <taxon>Strongyloidea</taxon>
        <taxon>Ancylostomatidae</taxon>
        <taxon>Ancylostomatinae</taxon>
        <taxon>Ancylostoma</taxon>
    </lineage>
</organism>
<gene>
    <name evidence="1" type="ORF">ANCCAN_00654</name>
</gene>
<evidence type="ECO:0000313" key="2">
    <source>
        <dbReference type="Proteomes" id="UP000252519"/>
    </source>
</evidence>
<proteinExistence type="predicted"/>
<reference evidence="1 2" key="1">
    <citation type="submission" date="2014-10" db="EMBL/GenBank/DDBJ databases">
        <title>Draft genome of the hookworm Ancylostoma caninum.</title>
        <authorList>
            <person name="Mitreva M."/>
        </authorList>
    </citation>
    <scope>NUCLEOTIDE SEQUENCE [LARGE SCALE GENOMIC DNA]</scope>
    <source>
        <strain evidence="1 2">Baltimore</strain>
    </source>
</reference>
<name>A0A368H923_ANCCA</name>
<accession>A0A368H923</accession>
<dbReference type="EMBL" id="JOJR01000003">
    <property type="protein sequence ID" value="RCN53103.1"/>
    <property type="molecule type" value="Genomic_DNA"/>
</dbReference>
<dbReference type="OrthoDB" id="5906621at2759"/>